<keyword evidence="3 10" id="KW-0479">Metal-binding</keyword>
<evidence type="ECO:0000259" key="11">
    <source>
        <dbReference type="PROSITE" id="PS50936"/>
    </source>
</evidence>
<evidence type="ECO:0000256" key="9">
    <source>
        <dbReference type="ARBA" id="ARBA00023134"/>
    </source>
</evidence>
<dbReference type="GO" id="GO:0005525">
    <property type="term" value="F:GTP binding"/>
    <property type="evidence" value="ECO:0007669"/>
    <property type="project" value="UniProtKB-UniRule"/>
</dbReference>
<evidence type="ECO:0000313" key="13">
    <source>
        <dbReference type="EMBL" id="ASP27953.1"/>
    </source>
</evidence>
<dbReference type="SUPFAM" id="SSF50249">
    <property type="entry name" value="Nucleic acid-binding proteins"/>
    <property type="match status" value="1"/>
</dbReference>
<evidence type="ECO:0000256" key="3">
    <source>
        <dbReference type="ARBA" id="ARBA00022723"/>
    </source>
</evidence>
<dbReference type="InterPro" id="IPR030378">
    <property type="entry name" value="G_CP_dom"/>
</dbReference>
<dbReference type="CDD" id="cd01854">
    <property type="entry name" value="YjeQ_EngC"/>
    <property type="match status" value="1"/>
</dbReference>
<dbReference type="InterPro" id="IPR012340">
    <property type="entry name" value="NA-bd_OB-fold"/>
</dbReference>
<dbReference type="GO" id="GO:0042274">
    <property type="term" value="P:ribosomal small subunit biogenesis"/>
    <property type="evidence" value="ECO:0007669"/>
    <property type="project" value="UniProtKB-UniRule"/>
</dbReference>
<dbReference type="Gene3D" id="2.40.50.140">
    <property type="entry name" value="Nucleic acid-binding proteins"/>
    <property type="match status" value="1"/>
</dbReference>
<evidence type="ECO:0000256" key="2">
    <source>
        <dbReference type="ARBA" id="ARBA00022517"/>
    </source>
</evidence>
<dbReference type="SUPFAM" id="SSF52540">
    <property type="entry name" value="P-loop containing nucleoside triphosphate hydrolases"/>
    <property type="match status" value="1"/>
</dbReference>
<dbReference type="AlphaFoldDB" id="A0A222ENT7"/>
<dbReference type="Gene3D" id="3.40.50.300">
    <property type="entry name" value="P-loop containing nucleotide triphosphate hydrolases"/>
    <property type="match status" value="1"/>
</dbReference>
<dbReference type="NCBIfam" id="TIGR00157">
    <property type="entry name" value="ribosome small subunit-dependent GTPase A"/>
    <property type="match status" value="1"/>
</dbReference>
<evidence type="ECO:0000256" key="7">
    <source>
        <dbReference type="ARBA" id="ARBA00022833"/>
    </source>
</evidence>
<proteinExistence type="inferred from homology"/>
<dbReference type="GO" id="GO:0019843">
    <property type="term" value="F:rRNA binding"/>
    <property type="evidence" value="ECO:0007669"/>
    <property type="project" value="UniProtKB-KW"/>
</dbReference>
<reference evidence="13 14" key="1">
    <citation type="submission" date="2017-07" db="EMBL/GenBank/DDBJ databases">
        <title>Complete genome sequence of Spiroplasma corruscae EC-1 (DSM 19793).</title>
        <authorList>
            <person name="Tsai Y.-M."/>
            <person name="Lo W.-S."/>
            <person name="Kuo C.-H."/>
        </authorList>
    </citation>
    <scope>NUCLEOTIDE SEQUENCE [LARGE SCALE GENOMIC DNA]</scope>
    <source>
        <strain evidence="13 14">EC-1</strain>
    </source>
</reference>
<dbReference type="GO" id="GO:0046872">
    <property type="term" value="F:metal ion binding"/>
    <property type="evidence" value="ECO:0007669"/>
    <property type="project" value="UniProtKB-KW"/>
</dbReference>
<dbReference type="Pfam" id="PF16745">
    <property type="entry name" value="RsgA_N"/>
    <property type="match status" value="1"/>
</dbReference>
<keyword evidence="6 10" id="KW-0378">Hydrolase</keyword>
<dbReference type="InterPro" id="IPR010914">
    <property type="entry name" value="RsgA_GTPase_dom"/>
</dbReference>
<feature type="binding site" evidence="10">
    <location>
        <position position="259"/>
    </location>
    <ligand>
        <name>Zn(2+)</name>
        <dbReference type="ChEBI" id="CHEBI:29105"/>
    </ligand>
</feature>
<dbReference type="Pfam" id="PF03193">
    <property type="entry name" value="RsgA_GTPase"/>
    <property type="match status" value="1"/>
</dbReference>
<dbReference type="GO" id="GO:0003924">
    <property type="term" value="F:GTPase activity"/>
    <property type="evidence" value="ECO:0007669"/>
    <property type="project" value="UniProtKB-UniRule"/>
</dbReference>
<keyword evidence="1 10" id="KW-0963">Cytoplasm</keyword>
<feature type="binding site" evidence="10">
    <location>
        <begin position="171"/>
        <end position="179"/>
    </location>
    <ligand>
        <name>GTP</name>
        <dbReference type="ChEBI" id="CHEBI:37565"/>
    </ligand>
</feature>
<protein>
    <recommendedName>
        <fullName evidence="10">Small ribosomal subunit biogenesis GTPase RsgA</fullName>
        <ecNumber evidence="10">3.6.1.-</ecNumber>
    </recommendedName>
</protein>
<dbReference type="InterPro" id="IPR031944">
    <property type="entry name" value="RsgA_N"/>
</dbReference>
<keyword evidence="9 10" id="KW-0342">GTP-binding</keyword>
<feature type="domain" description="EngC GTPase" evidence="11">
    <location>
        <begin position="77"/>
        <end position="226"/>
    </location>
</feature>
<keyword evidence="7 10" id="KW-0862">Zinc</keyword>
<keyword evidence="8 10" id="KW-0694">RNA-binding</keyword>
<comment type="subunit">
    <text evidence="10">Monomer. Associates with 30S ribosomal subunit, binds 16S rRNA.</text>
</comment>
<dbReference type="KEGG" id="scou:SCORR_v1c01780"/>
<gene>
    <name evidence="13" type="primary">engC</name>
    <name evidence="10" type="synonym">rsgA</name>
    <name evidence="13" type="ORF">SCORR_v1c01780</name>
</gene>
<comment type="cofactor">
    <cofactor evidence="10">
        <name>Zn(2+)</name>
        <dbReference type="ChEBI" id="CHEBI:29105"/>
    </cofactor>
    <text evidence="10">Binds 1 zinc ion per subunit.</text>
</comment>
<dbReference type="Gene3D" id="1.10.40.50">
    <property type="entry name" value="Probable gtpase engc, domain 3"/>
    <property type="match status" value="1"/>
</dbReference>
<comment type="similarity">
    <text evidence="10">Belongs to the TRAFAC class YlqF/YawG GTPase family. RsgA subfamily.</text>
</comment>
<keyword evidence="14" id="KW-1185">Reference proteome</keyword>
<evidence type="ECO:0000313" key="14">
    <source>
        <dbReference type="Proteomes" id="UP000203229"/>
    </source>
</evidence>
<dbReference type="GO" id="GO:0005737">
    <property type="term" value="C:cytoplasm"/>
    <property type="evidence" value="ECO:0007669"/>
    <property type="project" value="UniProtKB-SubCell"/>
</dbReference>
<dbReference type="EMBL" id="CP022535">
    <property type="protein sequence ID" value="ASP27953.1"/>
    <property type="molecule type" value="Genomic_DNA"/>
</dbReference>
<feature type="binding site" evidence="10">
    <location>
        <position position="252"/>
    </location>
    <ligand>
        <name>Zn(2+)</name>
        <dbReference type="ChEBI" id="CHEBI:29105"/>
    </ligand>
</feature>
<name>A0A222ENT7_9MOLU</name>
<dbReference type="InterPro" id="IPR027417">
    <property type="entry name" value="P-loop_NTPase"/>
</dbReference>
<comment type="subcellular location">
    <subcellularLocation>
        <location evidence="10">Cytoplasm</location>
    </subcellularLocation>
</comment>
<accession>A0A222ENT7</accession>
<feature type="binding site" evidence="10">
    <location>
        <position position="257"/>
    </location>
    <ligand>
        <name>Zn(2+)</name>
        <dbReference type="ChEBI" id="CHEBI:29105"/>
    </ligand>
</feature>
<dbReference type="HAMAP" id="MF_01820">
    <property type="entry name" value="GTPase_RsgA"/>
    <property type="match status" value="1"/>
</dbReference>
<feature type="binding site" evidence="10">
    <location>
        <begin position="117"/>
        <end position="120"/>
    </location>
    <ligand>
        <name>GTP</name>
        <dbReference type="ChEBI" id="CHEBI:37565"/>
    </ligand>
</feature>
<organism evidence="13 14">
    <name type="scientific">Spiroplasma corruscae</name>
    <dbReference type="NCBI Taxonomy" id="216934"/>
    <lineage>
        <taxon>Bacteria</taxon>
        <taxon>Bacillati</taxon>
        <taxon>Mycoplasmatota</taxon>
        <taxon>Mollicutes</taxon>
        <taxon>Entomoplasmatales</taxon>
        <taxon>Spiroplasmataceae</taxon>
        <taxon>Spiroplasma</taxon>
    </lineage>
</organism>
<dbReference type="PROSITE" id="PS50936">
    <property type="entry name" value="ENGC_GTPASE"/>
    <property type="match status" value="1"/>
</dbReference>
<dbReference type="InterPro" id="IPR004881">
    <property type="entry name" value="Ribosome_biogen_GTPase_RsgA"/>
</dbReference>
<dbReference type="PROSITE" id="PS51721">
    <property type="entry name" value="G_CP"/>
    <property type="match status" value="1"/>
</dbReference>
<evidence type="ECO:0000256" key="1">
    <source>
        <dbReference type="ARBA" id="ARBA00022490"/>
    </source>
</evidence>
<dbReference type="PANTHER" id="PTHR32120:SF11">
    <property type="entry name" value="SMALL RIBOSOMAL SUBUNIT BIOGENESIS GTPASE RSGA 1, MITOCHONDRIAL-RELATED"/>
    <property type="match status" value="1"/>
</dbReference>
<feature type="domain" description="CP-type G" evidence="12">
    <location>
        <begin position="68"/>
        <end position="228"/>
    </location>
</feature>
<keyword evidence="5 10" id="KW-0547">Nucleotide-binding</keyword>
<evidence type="ECO:0000256" key="10">
    <source>
        <dbReference type="HAMAP-Rule" id="MF_01820"/>
    </source>
</evidence>
<evidence type="ECO:0000259" key="12">
    <source>
        <dbReference type="PROSITE" id="PS51721"/>
    </source>
</evidence>
<evidence type="ECO:0000256" key="8">
    <source>
        <dbReference type="ARBA" id="ARBA00022884"/>
    </source>
</evidence>
<evidence type="ECO:0000256" key="4">
    <source>
        <dbReference type="ARBA" id="ARBA00022730"/>
    </source>
</evidence>
<keyword evidence="2 10" id="KW-0690">Ribosome biogenesis</keyword>
<dbReference type="EC" id="3.6.1.-" evidence="10"/>
<feature type="binding site" evidence="10">
    <location>
        <position position="265"/>
    </location>
    <ligand>
        <name>Zn(2+)</name>
        <dbReference type="ChEBI" id="CHEBI:29105"/>
    </ligand>
</feature>
<dbReference type="Proteomes" id="UP000203229">
    <property type="component" value="Chromosome"/>
</dbReference>
<evidence type="ECO:0000256" key="5">
    <source>
        <dbReference type="ARBA" id="ARBA00022741"/>
    </source>
</evidence>
<keyword evidence="4 10" id="KW-0699">rRNA-binding</keyword>
<comment type="function">
    <text evidence="10">One of several proteins that assist in the late maturation steps of the functional core of the 30S ribosomal subunit. Helps release RbfA from mature subunits. May play a role in the assembly of ribosomal proteins into the subunit. Circularly permuted GTPase that catalyzes slow GTP hydrolysis, GTPase activity is stimulated by the 30S ribosomal subunit.</text>
</comment>
<dbReference type="PANTHER" id="PTHR32120">
    <property type="entry name" value="SMALL RIBOSOMAL SUBUNIT BIOGENESIS GTPASE RSGA"/>
    <property type="match status" value="1"/>
</dbReference>
<sequence length="298" mass="34582">MFKLKLGIVLKILSEFVYVFFENTIYICNTKGNLRHNKEIPITGDQVFFEIINKDKNQGMIQKINPRKNQLYRPKIANIDQAIIVTSLREPNFNTLTLNKYLFFIETLSIEPVLLFTKTDLLNKDDKDYLKALEYFKLGYKTIFISNVFKVDEDFHSLEEVVKDKVSVFTGQTGAGKSTTLNNLIPNLFEKTQEISKSLNRGKHTTTKNELFHYNSGLIADSPGFSSFQLKDISPIDITNGIRLFKNYRMKCKFNNCIHINTPKCEVIKQLELNNIPKFIYNDYVKVQNELKDSFKKG</sequence>
<evidence type="ECO:0000256" key="6">
    <source>
        <dbReference type="ARBA" id="ARBA00022801"/>
    </source>
</evidence>